<feature type="compositionally biased region" description="Low complexity" evidence="1">
    <location>
        <begin position="11"/>
        <end position="40"/>
    </location>
</feature>
<evidence type="ECO:0000259" key="2">
    <source>
        <dbReference type="Pfam" id="PF07691"/>
    </source>
</evidence>
<feature type="compositionally biased region" description="Gly residues" evidence="1">
    <location>
        <begin position="1"/>
        <end position="10"/>
    </location>
</feature>
<keyword evidence="4" id="KW-1185">Reference proteome</keyword>
<name>A0ABP0V6Z0_9BRYO</name>
<evidence type="ECO:0000256" key="1">
    <source>
        <dbReference type="SAM" id="MobiDB-lite"/>
    </source>
</evidence>
<evidence type="ECO:0000313" key="3">
    <source>
        <dbReference type="EMBL" id="CAK9249688.1"/>
    </source>
</evidence>
<proteinExistence type="predicted"/>
<dbReference type="SUPFAM" id="SSF56988">
    <property type="entry name" value="Anthrax protective antigen"/>
    <property type="match status" value="1"/>
</dbReference>
<dbReference type="InterPro" id="IPR011658">
    <property type="entry name" value="PA14_dom"/>
</dbReference>
<feature type="domain" description="PA14" evidence="2">
    <location>
        <begin position="135"/>
        <end position="201"/>
    </location>
</feature>
<dbReference type="Gene3D" id="1.20.5.320">
    <property type="entry name" value="6-Phosphogluconate Dehydrogenase, domain 3"/>
    <property type="match status" value="1"/>
</dbReference>
<evidence type="ECO:0000313" key="4">
    <source>
        <dbReference type="Proteomes" id="UP001497444"/>
    </source>
</evidence>
<sequence length="217" mass="22396">MTGCGSGPQGDTGAQGAPGATGAQGPQGPAASPSPAPTESAVQVMVDTENQYRLSVGQEALVAGLSCSLYTIPTTTTGITAAANGGTAPVLTGIGSFLYTGVFNQANGPVSAGLNVLPAGLQNVYETWYILKCYGNLVVSDDNWHEFDLTSDDGANLYVDGLLINNDGLHASQTKSASKYLKYGFHSFEIDYLQGAGQESLIINEDGAVMQSSGFYH</sequence>
<protein>
    <recommendedName>
        <fullName evidence="2">PA14 domain-containing protein</fullName>
    </recommendedName>
</protein>
<feature type="region of interest" description="Disordered" evidence="1">
    <location>
        <begin position="1"/>
        <end position="40"/>
    </location>
</feature>
<reference evidence="3" key="1">
    <citation type="submission" date="2024-02" db="EMBL/GenBank/DDBJ databases">
        <authorList>
            <consortium name="ELIXIR-Norway"/>
            <consortium name="Elixir Norway"/>
        </authorList>
    </citation>
    <scope>NUCLEOTIDE SEQUENCE</scope>
</reference>
<gene>
    <name evidence="3" type="ORF">CSSPJE1EN1_LOCUS25066</name>
</gene>
<organism evidence="3 4">
    <name type="scientific">Sphagnum jensenii</name>
    <dbReference type="NCBI Taxonomy" id="128206"/>
    <lineage>
        <taxon>Eukaryota</taxon>
        <taxon>Viridiplantae</taxon>
        <taxon>Streptophyta</taxon>
        <taxon>Embryophyta</taxon>
        <taxon>Bryophyta</taxon>
        <taxon>Sphagnophytina</taxon>
        <taxon>Sphagnopsida</taxon>
        <taxon>Sphagnales</taxon>
        <taxon>Sphagnaceae</taxon>
        <taxon>Sphagnum</taxon>
    </lineage>
</organism>
<dbReference type="Pfam" id="PF07691">
    <property type="entry name" value="PA14"/>
    <property type="match status" value="1"/>
</dbReference>
<dbReference type="EMBL" id="CAXAQS010000024">
    <property type="protein sequence ID" value="CAK9249688.1"/>
    <property type="molecule type" value="Genomic_DNA"/>
</dbReference>
<comment type="caution">
    <text evidence="3">The sequence shown here is derived from an EMBL/GenBank/DDBJ whole genome shotgun (WGS) entry which is preliminary data.</text>
</comment>
<accession>A0ABP0V6Z0</accession>
<dbReference type="Proteomes" id="UP001497444">
    <property type="component" value="Unassembled WGS sequence"/>
</dbReference>